<keyword evidence="3" id="KW-1185">Reference proteome</keyword>
<evidence type="ECO:0000313" key="3">
    <source>
        <dbReference type="Proteomes" id="UP000548632"/>
    </source>
</evidence>
<comment type="caution">
    <text evidence="2">The sequence shown here is derived from an EMBL/GenBank/DDBJ whole genome shotgun (WGS) entry which is preliminary data.</text>
</comment>
<protein>
    <submittedName>
        <fullName evidence="2">Uncharacterized protein</fullName>
    </submittedName>
</protein>
<evidence type="ECO:0000256" key="1">
    <source>
        <dbReference type="SAM" id="MobiDB-lite"/>
    </source>
</evidence>
<dbReference type="RefSeq" id="WP_182584658.1">
    <property type="nucleotide sequence ID" value="NZ_JABVCQ010000033.1"/>
</dbReference>
<name>A0A839HDS2_9GAMM</name>
<evidence type="ECO:0000313" key="2">
    <source>
        <dbReference type="EMBL" id="MBB1127033.1"/>
    </source>
</evidence>
<proteinExistence type="predicted"/>
<sequence>MSRQNKVYPGLEQDAHAGMSPTGNIVRDAQVFGLIPETETCIGWNVDRIEQLYDQVTAAWMPYGHLVSRLPDELRQRHQRIYTAAITRARALGWDPELPDDE</sequence>
<feature type="region of interest" description="Disordered" evidence="1">
    <location>
        <begin position="1"/>
        <end position="22"/>
    </location>
</feature>
<reference evidence="2 3" key="1">
    <citation type="journal article" date="2020" name="Arch. Microbiol.">
        <title>The genome sequence of the giant phototrophic gammaproteobacterium Thiospirillum jenense gives insight into its physiological properties and phylogenetic relationships.</title>
        <authorList>
            <person name="Imhoff J.F."/>
            <person name="Meyer T.E."/>
            <person name="Kyndt J.A."/>
        </authorList>
    </citation>
    <scope>NUCLEOTIDE SEQUENCE [LARGE SCALE GENOMIC DNA]</scope>
    <source>
        <strain evidence="2 3">DSM 216</strain>
    </source>
</reference>
<dbReference type="AlphaFoldDB" id="A0A839HDS2"/>
<dbReference type="EMBL" id="JABVCQ010000033">
    <property type="protein sequence ID" value="MBB1127033.1"/>
    <property type="molecule type" value="Genomic_DNA"/>
</dbReference>
<organism evidence="2 3">
    <name type="scientific">Thiospirillum jenense</name>
    <dbReference type="NCBI Taxonomy" id="1653858"/>
    <lineage>
        <taxon>Bacteria</taxon>
        <taxon>Pseudomonadati</taxon>
        <taxon>Pseudomonadota</taxon>
        <taxon>Gammaproteobacteria</taxon>
        <taxon>Chromatiales</taxon>
        <taxon>Chromatiaceae</taxon>
        <taxon>Thiospirillum</taxon>
    </lineage>
</organism>
<gene>
    <name evidence="2" type="ORF">HUK38_12475</name>
</gene>
<dbReference type="Proteomes" id="UP000548632">
    <property type="component" value="Unassembled WGS sequence"/>
</dbReference>
<accession>A0A839HDS2</accession>